<dbReference type="Gene3D" id="3.40.30.10">
    <property type="entry name" value="Glutaredoxin"/>
    <property type="match status" value="1"/>
</dbReference>
<evidence type="ECO:0000256" key="5">
    <source>
        <dbReference type="SAM" id="SignalP"/>
    </source>
</evidence>
<evidence type="ECO:0000256" key="3">
    <source>
        <dbReference type="ARBA" id="ARBA00023157"/>
    </source>
</evidence>
<keyword evidence="4" id="KW-0676">Redox-active center</keyword>
<dbReference type="InterPro" id="IPR000866">
    <property type="entry name" value="AhpC/TSA"/>
</dbReference>
<evidence type="ECO:0000313" key="8">
    <source>
        <dbReference type="Proteomes" id="UP001589688"/>
    </source>
</evidence>
<name>A0ABV5ZPN1_9BACT</name>
<dbReference type="InterPro" id="IPR036249">
    <property type="entry name" value="Thioredoxin-like_sf"/>
</dbReference>
<dbReference type="PROSITE" id="PS51352">
    <property type="entry name" value="THIOREDOXIN_2"/>
    <property type="match status" value="1"/>
</dbReference>
<evidence type="ECO:0000256" key="1">
    <source>
        <dbReference type="ARBA" id="ARBA00004196"/>
    </source>
</evidence>
<gene>
    <name evidence="7" type="ORF">ACFFK8_10505</name>
</gene>
<dbReference type="InterPro" id="IPR025380">
    <property type="entry name" value="DUF4369"/>
</dbReference>
<dbReference type="PANTHER" id="PTHR42852:SF6">
    <property type="entry name" value="THIOL:DISULFIDE INTERCHANGE PROTEIN DSBE"/>
    <property type="match status" value="1"/>
</dbReference>
<protein>
    <submittedName>
        <fullName evidence="7">Redoxin domain-containing protein</fullName>
    </submittedName>
</protein>
<organism evidence="7 8">
    <name type="scientific">Hallella seregens ATCC 51272</name>
    <dbReference type="NCBI Taxonomy" id="1336250"/>
    <lineage>
        <taxon>Bacteria</taxon>
        <taxon>Pseudomonadati</taxon>
        <taxon>Bacteroidota</taxon>
        <taxon>Bacteroidia</taxon>
        <taxon>Bacteroidales</taxon>
        <taxon>Prevotellaceae</taxon>
        <taxon>Hallella</taxon>
    </lineage>
</organism>
<sequence length="380" mass="41988">MKNILLGLALAASSLVPATAAAADGLVHIKGQLKGLTDSLFVFIPQGERDHKQDTVLVKDGKFDFTVSVDRPSVITVCTPEFLRQEGGGSFQMIAVPGETAELSGDVTSNYYLTGSKFYREFNEADRAMEAAGKPFSDFYASLNKRMEAGESQETLMNEFQEKAPALRQQKADGIMAFIKQHPDYEASAAIIPELGELEQMKAAVLLLSPAVREGRMKHFYQGIIDHMEAQEKAEAEAAKKQAAGVEAPDFTLNDIEGKPLTLSSLRGKYVILDFWGSWCGWCIKGFPEMKAYYEKYKGKFEILGIDCNDTEAKWKAAVEKHALPWLHVYNPRDGKVLADYGIQGFPTKIILDPAGKIVKTVVGEDPAFYTFLDETFGNK</sequence>
<dbReference type="SUPFAM" id="SSF52833">
    <property type="entry name" value="Thioredoxin-like"/>
    <property type="match status" value="1"/>
</dbReference>
<dbReference type="Pfam" id="PF14289">
    <property type="entry name" value="DUF4369"/>
    <property type="match status" value="1"/>
</dbReference>
<dbReference type="InterPro" id="IPR013766">
    <property type="entry name" value="Thioredoxin_domain"/>
</dbReference>
<keyword evidence="2" id="KW-0201">Cytochrome c-type biogenesis</keyword>
<evidence type="ECO:0000259" key="6">
    <source>
        <dbReference type="PROSITE" id="PS51352"/>
    </source>
</evidence>
<reference evidence="7 8" key="1">
    <citation type="submission" date="2024-09" db="EMBL/GenBank/DDBJ databases">
        <authorList>
            <person name="Sun Q."/>
            <person name="Mori K."/>
        </authorList>
    </citation>
    <scope>NUCLEOTIDE SEQUENCE [LARGE SCALE GENOMIC DNA]</scope>
    <source>
        <strain evidence="7 8">ATCC 51272</strain>
    </source>
</reference>
<dbReference type="RefSeq" id="WP_027953014.1">
    <property type="nucleotide sequence ID" value="NZ_JBHLZF010000002.1"/>
</dbReference>
<dbReference type="InterPro" id="IPR050553">
    <property type="entry name" value="Thioredoxin_ResA/DsbE_sf"/>
</dbReference>
<keyword evidence="8" id="KW-1185">Reference proteome</keyword>
<accession>A0ABV5ZPN1</accession>
<keyword evidence="3" id="KW-1015">Disulfide bond</keyword>
<dbReference type="EMBL" id="JBHLZF010000002">
    <property type="protein sequence ID" value="MFB9898206.1"/>
    <property type="molecule type" value="Genomic_DNA"/>
</dbReference>
<evidence type="ECO:0000256" key="2">
    <source>
        <dbReference type="ARBA" id="ARBA00022748"/>
    </source>
</evidence>
<feature type="domain" description="Thioredoxin" evidence="6">
    <location>
        <begin position="242"/>
        <end position="380"/>
    </location>
</feature>
<dbReference type="Proteomes" id="UP001589688">
    <property type="component" value="Unassembled WGS sequence"/>
</dbReference>
<evidence type="ECO:0000256" key="4">
    <source>
        <dbReference type="ARBA" id="ARBA00023284"/>
    </source>
</evidence>
<feature type="chain" id="PRO_5045612228" evidence="5">
    <location>
        <begin position="23"/>
        <end position="380"/>
    </location>
</feature>
<dbReference type="Pfam" id="PF00578">
    <property type="entry name" value="AhpC-TSA"/>
    <property type="match status" value="1"/>
</dbReference>
<evidence type="ECO:0000313" key="7">
    <source>
        <dbReference type="EMBL" id="MFB9898206.1"/>
    </source>
</evidence>
<dbReference type="PANTHER" id="PTHR42852">
    <property type="entry name" value="THIOL:DISULFIDE INTERCHANGE PROTEIN DSBE"/>
    <property type="match status" value="1"/>
</dbReference>
<dbReference type="CDD" id="cd02966">
    <property type="entry name" value="TlpA_like_family"/>
    <property type="match status" value="1"/>
</dbReference>
<comment type="caution">
    <text evidence="7">The sequence shown here is derived from an EMBL/GenBank/DDBJ whole genome shotgun (WGS) entry which is preliminary data.</text>
</comment>
<comment type="subcellular location">
    <subcellularLocation>
        <location evidence="1">Cell envelope</location>
    </subcellularLocation>
</comment>
<feature type="signal peptide" evidence="5">
    <location>
        <begin position="1"/>
        <end position="22"/>
    </location>
</feature>
<proteinExistence type="predicted"/>
<keyword evidence="5" id="KW-0732">Signal</keyword>